<reference evidence="4" key="1">
    <citation type="submission" date="2018-05" db="EMBL/GenBank/DDBJ databases">
        <authorList>
            <person name="Lanie J.A."/>
            <person name="Ng W.-L."/>
            <person name="Kazmierczak K.M."/>
            <person name="Andrzejewski T.M."/>
            <person name="Davidsen T.M."/>
            <person name="Wayne K.J."/>
            <person name="Tettelin H."/>
            <person name="Glass J.I."/>
            <person name="Rusch D."/>
            <person name="Podicherti R."/>
            <person name="Tsui H.-C.T."/>
            <person name="Winkler M.E."/>
        </authorList>
    </citation>
    <scope>NUCLEOTIDE SEQUENCE</scope>
</reference>
<proteinExistence type="predicted"/>
<gene>
    <name evidence="4" type="ORF">METZ01_LOCUS98198</name>
</gene>
<accession>A0A381VYN2</accession>
<evidence type="ECO:0000256" key="1">
    <source>
        <dbReference type="ARBA" id="ARBA00022679"/>
    </source>
</evidence>
<dbReference type="InterPro" id="IPR028098">
    <property type="entry name" value="Glyco_trans_4-like_N"/>
</dbReference>
<dbReference type="GO" id="GO:0009103">
    <property type="term" value="P:lipopolysaccharide biosynthetic process"/>
    <property type="evidence" value="ECO:0007669"/>
    <property type="project" value="TreeGrafter"/>
</dbReference>
<protein>
    <recommendedName>
        <fullName evidence="5">Glycosyl transferase family 1 domain-containing protein</fullName>
    </recommendedName>
</protein>
<dbReference type="InterPro" id="IPR001296">
    <property type="entry name" value="Glyco_trans_1"/>
</dbReference>
<dbReference type="GO" id="GO:0016757">
    <property type="term" value="F:glycosyltransferase activity"/>
    <property type="evidence" value="ECO:0007669"/>
    <property type="project" value="InterPro"/>
</dbReference>
<dbReference type="Gene3D" id="3.40.50.2000">
    <property type="entry name" value="Glycogen Phosphorylase B"/>
    <property type="match status" value="2"/>
</dbReference>
<name>A0A381VYN2_9ZZZZ</name>
<feature type="domain" description="Glycosyl transferase family 1" evidence="2">
    <location>
        <begin position="125"/>
        <end position="293"/>
    </location>
</feature>
<dbReference type="PANTHER" id="PTHR46401:SF2">
    <property type="entry name" value="GLYCOSYLTRANSFERASE WBBK-RELATED"/>
    <property type="match status" value="1"/>
</dbReference>
<dbReference type="AlphaFoldDB" id="A0A381VYN2"/>
<evidence type="ECO:0000259" key="2">
    <source>
        <dbReference type="Pfam" id="PF00534"/>
    </source>
</evidence>
<evidence type="ECO:0000259" key="3">
    <source>
        <dbReference type="Pfam" id="PF13439"/>
    </source>
</evidence>
<feature type="non-terminal residue" evidence="4">
    <location>
        <position position="1"/>
    </location>
</feature>
<dbReference type="EMBL" id="UINC01010171">
    <property type="protein sequence ID" value="SVA45344.1"/>
    <property type="molecule type" value="Genomic_DNA"/>
</dbReference>
<keyword evidence="1" id="KW-0808">Transferase</keyword>
<evidence type="ECO:0008006" key="5">
    <source>
        <dbReference type="Google" id="ProtNLM"/>
    </source>
</evidence>
<dbReference type="Pfam" id="PF00534">
    <property type="entry name" value="Glycos_transf_1"/>
    <property type="match status" value="1"/>
</dbReference>
<organism evidence="4">
    <name type="scientific">marine metagenome</name>
    <dbReference type="NCBI Taxonomy" id="408172"/>
    <lineage>
        <taxon>unclassified sequences</taxon>
        <taxon>metagenomes</taxon>
        <taxon>ecological metagenomes</taxon>
    </lineage>
</organism>
<sequence length="318" mass="36224">LVYFIMKFLLSKVINSIKADLVYCQNLPSAEVLISSRNPAPKILDIFDLWSHYANIYKNPLSRNILSRYLKWRECKVFQKMDHLVTCTPLTKKIIEDTTGIVPEKITVIYDGVDLSLFQKRPKNDELRKKLGFAPQDFIITFHGGIKKHDGLHLLLEAIAIIKNSVPVKAQIIGMGNECDNLKLLAKRLGILNRVKFIGTIEHESVPDYLSISQAGIITRLTWQGDIAASMMECMASSLPVISSRMEGIEDYFTDRCDVLLFQIGDASDLSKSIIELYSDEKLYSTIQNNARKSISRFDRKRNAQEITQFLKKFSGKE</sequence>
<dbReference type="Pfam" id="PF13439">
    <property type="entry name" value="Glyco_transf_4"/>
    <property type="match status" value="1"/>
</dbReference>
<evidence type="ECO:0000313" key="4">
    <source>
        <dbReference type="EMBL" id="SVA45344.1"/>
    </source>
</evidence>
<feature type="domain" description="Glycosyltransferase subfamily 4-like N-terminal" evidence="3">
    <location>
        <begin position="5"/>
        <end position="116"/>
    </location>
</feature>
<dbReference type="SUPFAM" id="SSF53756">
    <property type="entry name" value="UDP-Glycosyltransferase/glycogen phosphorylase"/>
    <property type="match status" value="1"/>
</dbReference>
<dbReference type="PANTHER" id="PTHR46401">
    <property type="entry name" value="GLYCOSYLTRANSFERASE WBBK-RELATED"/>
    <property type="match status" value="1"/>
</dbReference>